<protein>
    <recommendedName>
        <fullName evidence="1">B3/B4 tRNA-binding domain-containing protein</fullName>
    </recommendedName>
</protein>
<dbReference type="EMBL" id="JXKG01000008">
    <property type="protein sequence ID" value="OJG15300.1"/>
    <property type="molecule type" value="Genomic_DNA"/>
</dbReference>
<name>A0A1L8R6B7_9ENTE</name>
<dbReference type="Proteomes" id="UP000182835">
    <property type="component" value="Unassembled WGS sequence"/>
</dbReference>
<dbReference type="Pfam" id="PF03483">
    <property type="entry name" value="B3_4"/>
    <property type="match status" value="1"/>
</dbReference>
<dbReference type="AlphaFoldDB" id="A0A1L8R6B7"/>
<evidence type="ECO:0000259" key="1">
    <source>
        <dbReference type="SMART" id="SM00873"/>
    </source>
</evidence>
<feature type="domain" description="B3/B4 tRNA-binding" evidence="1">
    <location>
        <begin position="61"/>
        <end position="213"/>
    </location>
</feature>
<proteinExistence type="predicted"/>
<organism evidence="2 3">
    <name type="scientific">Enterococcus canintestini</name>
    <dbReference type="NCBI Taxonomy" id="317010"/>
    <lineage>
        <taxon>Bacteria</taxon>
        <taxon>Bacillati</taxon>
        <taxon>Bacillota</taxon>
        <taxon>Bacilli</taxon>
        <taxon>Lactobacillales</taxon>
        <taxon>Enterococcaceae</taxon>
        <taxon>Enterococcus</taxon>
    </lineage>
</organism>
<dbReference type="Gene3D" id="3.50.40.10">
    <property type="entry name" value="Phenylalanyl-trna Synthetase, Chain B, domain 3"/>
    <property type="match status" value="1"/>
</dbReference>
<sequence>MKFYLRDSLVELGMEAIVLAKVSNVDPNAPLTADLEKYIATSEDLAAAYDREAIRVHSVIAGYREKMQKIGKSVKKNPPTAEALIKNIQRRGSLPRVNSIVDLYNAEALHSFLAIGAHDYDTITDFVEFTRASEPTTFTPIGSKNKQVEIGDIFYRDQKGVMAYLDARDGEDYKITQKTKNLLLIMQGNANTNVMIRVAALTRVCDNIQKICPNATYEIAVVTQKADTFFE</sequence>
<reference evidence="2 3" key="1">
    <citation type="submission" date="2014-12" db="EMBL/GenBank/DDBJ databases">
        <title>Draft genome sequences of 29 type strains of Enterococci.</title>
        <authorList>
            <person name="Zhong Z."/>
            <person name="Sun Z."/>
            <person name="Liu W."/>
            <person name="Zhang W."/>
            <person name="Zhang H."/>
        </authorList>
    </citation>
    <scope>NUCLEOTIDE SEQUENCE [LARGE SCALE GENOMIC DNA]</scope>
    <source>
        <strain evidence="2 3">DSM 21207</strain>
    </source>
</reference>
<gene>
    <name evidence="2" type="ORF">RU96_GL002351</name>
</gene>
<dbReference type="SMART" id="SM00873">
    <property type="entry name" value="B3_4"/>
    <property type="match status" value="1"/>
</dbReference>
<dbReference type="GO" id="GO:0003723">
    <property type="term" value="F:RNA binding"/>
    <property type="evidence" value="ECO:0007669"/>
    <property type="project" value="InterPro"/>
</dbReference>
<dbReference type="InterPro" id="IPR020825">
    <property type="entry name" value="Phe-tRNA_synthase-like_B3/B4"/>
</dbReference>
<dbReference type="InterPro" id="IPR005146">
    <property type="entry name" value="B3/B4_tRNA-bd"/>
</dbReference>
<dbReference type="OrthoDB" id="1550991at2"/>
<evidence type="ECO:0000313" key="3">
    <source>
        <dbReference type="Proteomes" id="UP000182835"/>
    </source>
</evidence>
<dbReference type="SUPFAM" id="SSF56037">
    <property type="entry name" value="PheT/TilS domain"/>
    <property type="match status" value="1"/>
</dbReference>
<comment type="caution">
    <text evidence="2">The sequence shown here is derived from an EMBL/GenBank/DDBJ whole genome shotgun (WGS) entry which is preliminary data.</text>
</comment>
<dbReference type="RefSeq" id="WP_071864687.1">
    <property type="nucleotide sequence ID" value="NZ_JBHLVQ010000012.1"/>
</dbReference>
<dbReference type="STRING" id="317010.RU96_GL002351"/>
<dbReference type="PANTHER" id="PTHR39209">
    <property type="match status" value="1"/>
</dbReference>
<evidence type="ECO:0000313" key="2">
    <source>
        <dbReference type="EMBL" id="OJG15300.1"/>
    </source>
</evidence>
<dbReference type="PANTHER" id="PTHR39209:SF2">
    <property type="entry name" value="CYTOPLASMIC PROTEIN"/>
    <property type="match status" value="1"/>
</dbReference>
<dbReference type="GO" id="GO:0004826">
    <property type="term" value="F:phenylalanine-tRNA ligase activity"/>
    <property type="evidence" value="ECO:0007669"/>
    <property type="project" value="InterPro"/>
</dbReference>
<accession>A0A1L8R6B7</accession>